<keyword evidence="4" id="KW-0479">Metal-binding</keyword>
<dbReference type="EMBL" id="CM018043">
    <property type="protein sequence ID" value="KAA8530964.1"/>
    <property type="molecule type" value="Genomic_DNA"/>
</dbReference>
<organism evidence="14 15">
    <name type="scientific">Nyssa sinensis</name>
    <dbReference type="NCBI Taxonomy" id="561372"/>
    <lineage>
        <taxon>Eukaryota</taxon>
        <taxon>Viridiplantae</taxon>
        <taxon>Streptophyta</taxon>
        <taxon>Embryophyta</taxon>
        <taxon>Tracheophyta</taxon>
        <taxon>Spermatophyta</taxon>
        <taxon>Magnoliopsida</taxon>
        <taxon>eudicotyledons</taxon>
        <taxon>Gunneridae</taxon>
        <taxon>Pentapetalae</taxon>
        <taxon>asterids</taxon>
        <taxon>Cornales</taxon>
        <taxon>Nyssaceae</taxon>
        <taxon>Nyssa</taxon>
    </lineage>
</organism>
<reference evidence="14 15" key="1">
    <citation type="submission" date="2019-09" db="EMBL/GenBank/DDBJ databases">
        <title>A chromosome-level genome assembly of the Chinese tupelo Nyssa sinensis.</title>
        <authorList>
            <person name="Yang X."/>
            <person name="Kang M."/>
            <person name="Yang Y."/>
            <person name="Xiong H."/>
            <person name="Wang M."/>
            <person name="Zhang Z."/>
            <person name="Wang Z."/>
            <person name="Wu H."/>
            <person name="Ma T."/>
            <person name="Liu J."/>
            <person name="Xi Z."/>
        </authorList>
    </citation>
    <scope>NUCLEOTIDE SEQUENCE [LARGE SCALE GENOMIC DNA]</scope>
    <source>
        <strain evidence="14">J267</strain>
        <tissue evidence="14">Leaf</tissue>
    </source>
</reference>
<dbReference type="GO" id="GO:0048476">
    <property type="term" value="C:Holliday junction resolvase complex"/>
    <property type="evidence" value="ECO:0007669"/>
    <property type="project" value="InterPro"/>
</dbReference>
<feature type="compositionally biased region" description="Polar residues" evidence="13">
    <location>
        <begin position="26"/>
        <end position="42"/>
    </location>
</feature>
<keyword evidence="10" id="KW-0234">DNA repair</keyword>
<dbReference type="PANTHER" id="PTHR21077:SF5">
    <property type="entry name" value="CROSSOVER JUNCTION ENDONUCLEASE MMS4"/>
    <property type="match status" value="1"/>
</dbReference>
<keyword evidence="12" id="KW-0469">Meiosis</keyword>
<dbReference type="AlphaFoldDB" id="A0A5J5AL45"/>
<proteinExistence type="predicted"/>
<keyword evidence="8" id="KW-0460">Magnesium</keyword>
<feature type="region of interest" description="Disordered" evidence="13">
    <location>
        <begin position="1"/>
        <end position="69"/>
    </location>
</feature>
<evidence type="ECO:0000256" key="3">
    <source>
        <dbReference type="ARBA" id="ARBA00022722"/>
    </source>
</evidence>
<evidence type="ECO:0000256" key="12">
    <source>
        <dbReference type="ARBA" id="ARBA00023254"/>
    </source>
</evidence>
<keyword evidence="5" id="KW-0255">Endonuclease</keyword>
<comment type="subcellular location">
    <subcellularLocation>
        <location evidence="2">Nucleus</location>
    </subcellularLocation>
</comment>
<evidence type="ECO:0000256" key="9">
    <source>
        <dbReference type="ARBA" id="ARBA00023172"/>
    </source>
</evidence>
<comment type="cofactor">
    <cofactor evidence="1">
        <name>Mg(2+)</name>
        <dbReference type="ChEBI" id="CHEBI:18420"/>
    </cofactor>
</comment>
<evidence type="ECO:0000256" key="7">
    <source>
        <dbReference type="ARBA" id="ARBA00022801"/>
    </source>
</evidence>
<accession>A0A5J5AL45</accession>
<evidence type="ECO:0000256" key="13">
    <source>
        <dbReference type="SAM" id="MobiDB-lite"/>
    </source>
</evidence>
<dbReference type="GO" id="GO:0005634">
    <property type="term" value="C:nucleus"/>
    <property type="evidence" value="ECO:0007669"/>
    <property type="project" value="UniProtKB-SubCell"/>
</dbReference>
<evidence type="ECO:0000256" key="10">
    <source>
        <dbReference type="ARBA" id="ARBA00023204"/>
    </source>
</evidence>
<dbReference type="GO" id="GO:0051321">
    <property type="term" value="P:meiotic cell cycle"/>
    <property type="evidence" value="ECO:0007669"/>
    <property type="project" value="UniProtKB-KW"/>
</dbReference>
<gene>
    <name evidence="14" type="ORF">F0562_005669</name>
</gene>
<dbReference type="OrthoDB" id="343092at2759"/>
<dbReference type="Proteomes" id="UP000325577">
    <property type="component" value="Linkage Group LG2"/>
</dbReference>
<evidence type="ECO:0000256" key="2">
    <source>
        <dbReference type="ARBA" id="ARBA00004123"/>
    </source>
</evidence>
<dbReference type="PANTHER" id="PTHR21077">
    <property type="entry name" value="EME1 PROTEIN"/>
    <property type="match status" value="1"/>
</dbReference>
<keyword evidence="11" id="KW-0539">Nucleus</keyword>
<dbReference type="GO" id="GO:0006281">
    <property type="term" value="P:DNA repair"/>
    <property type="evidence" value="ECO:0007669"/>
    <property type="project" value="UniProtKB-KW"/>
</dbReference>
<dbReference type="GO" id="GO:0006310">
    <property type="term" value="P:DNA recombination"/>
    <property type="evidence" value="ECO:0007669"/>
    <property type="project" value="UniProtKB-KW"/>
</dbReference>
<evidence type="ECO:0000256" key="6">
    <source>
        <dbReference type="ARBA" id="ARBA00022763"/>
    </source>
</evidence>
<evidence type="ECO:0000256" key="4">
    <source>
        <dbReference type="ARBA" id="ARBA00022723"/>
    </source>
</evidence>
<dbReference type="Gene3D" id="3.40.50.10130">
    <property type="match status" value="1"/>
</dbReference>
<keyword evidence="7" id="KW-0378">Hydrolase</keyword>
<evidence type="ECO:0000313" key="14">
    <source>
        <dbReference type="EMBL" id="KAA8530964.1"/>
    </source>
</evidence>
<dbReference type="GO" id="GO:0016787">
    <property type="term" value="F:hydrolase activity"/>
    <property type="evidence" value="ECO:0007669"/>
    <property type="project" value="UniProtKB-KW"/>
</dbReference>
<keyword evidence="3" id="KW-0540">Nuclease</keyword>
<feature type="compositionally biased region" description="Polar residues" evidence="13">
    <location>
        <begin position="172"/>
        <end position="184"/>
    </location>
</feature>
<evidence type="ECO:0000256" key="1">
    <source>
        <dbReference type="ARBA" id="ARBA00001946"/>
    </source>
</evidence>
<evidence type="ECO:0000313" key="15">
    <source>
        <dbReference type="Proteomes" id="UP000325577"/>
    </source>
</evidence>
<dbReference type="GO" id="GO:0046872">
    <property type="term" value="F:metal ion binding"/>
    <property type="evidence" value="ECO:0007669"/>
    <property type="project" value="UniProtKB-KW"/>
</dbReference>
<keyword evidence="6" id="KW-0227">DNA damage</keyword>
<feature type="compositionally biased region" description="Basic and acidic residues" evidence="13">
    <location>
        <begin position="225"/>
        <end position="235"/>
    </location>
</feature>
<evidence type="ECO:0000256" key="8">
    <source>
        <dbReference type="ARBA" id="ARBA00022842"/>
    </source>
</evidence>
<keyword evidence="15" id="KW-1185">Reference proteome</keyword>
<protein>
    <recommendedName>
        <fullName evidence="16">ERCC4 domain-containing protein</fullName>
    </recommendedName>
</protein>
<feature type="region of interest" description="Disordered" evidence="13">
    <location>
        <begin position="210"/>
        <end position="235"/>
    </location>
</feature>
<evidence type="ECO:0000256" key="5">
    <source>
        <dbReference type="ARBA" id="ARBA00022759"/>
    </source>
</evidence>
<sequence>MSQPMAVHILSDDDDEQSNDAVPTPLLTQSKRQRTEPFSNPTVFVIDDDPTPRKPSGSTSTPFLVAETPMPGLSKSDVSIVKCTNGFSLPRPRSSSVSDQKFSGINGLICLESDNESENGYGRENWKQDETMDVAFDMAKELDLSFRFIASSSSLDLSTEVTKECFSGNASSTPMFGNSSSHPNSSEDDIPQVHDHPDEEIDRLEQMGNVLKQKGRSKVNANKKKNMDEATGKKRISKEERIRLMEEKKQQKEQEKLQKEALKAEAAQMKKLQKEKQKWEKGKFAVKSIVAEIDTKVVELGSVGGHLLTKFAEKGLTYRITSNPIERSIVWTMTVPEQYFTGNKGSTRTPQLVVVGDAHLLRRLFNH</sequence>
<feature type="region of interest" description="Disordered" evidence="13">
    <location>
        <begin position="172"/>
        <end position="195"/>
    </location>
</feature>
<dbReference type="InterPro" id="IPR033310">
    <property type="entry name" value="Mms4/EME1/EME2"/>
</dbReference>
<name>A0A5J5AL45_9ASTE</name>
<dbReference type="GO" id="GO:0004519">
    <property type="term" value="F:endonuclease activity"/>
    <property type="evidence" value="ECO:0007669"/>
    <property type="project" value="UniProtKB-KW"/>
</dbReference>
<keyword evidence="9" id="KW-0233">DNA recombination</keyword>
<feature type="compositionally biased region" description="Basic residues" evidence="13">
    <location>
        <begin position="213"/>
        <end position="224"/>
    </location>
</feature>
<evidence type="ECO:0008006" key="16">
    <source>
        <dbReference type="Google" id="ProtNLM"/>
    </source>
</evidence>
<evidence type="ECO:0000256" key="11">
    <source>
        <dbReference type="ARBA" id="ARBA00023242"/>
    </source>
</evidence>